<comment type="caution">
    <text evidence="1">The sequence shown here is derived from an EMBL/GenBank/DDBJ whole genome shotgun (WGS) entry which is preliminary data.</text>
</comment>
<dbReference type="RefSeq" id="WP_061410089.1">
    <property type="nucleotide sequence ID" value="NZ_KQ970762.1"/>
</dbReference>
<organism evidence="1 2">
    <name type="scientific">Streptococcus oralis</name>
    <dbReference type="NCBI Taxonomy" id="1303"/>
    <lineage>
        <taxon>Bacteria</taxon>
        <taxon>Bacillati</taxon>
        <taxon>Bacillota</taxon>
        <taxon>Bacilli</taxon>
        <taxon>Lactobacillales</taxon>
        <taxon>Streptococcaceae</taxon>
        <taxon>Streptococcus</taxon>
    </lineage>
</organism>
<accession>A0A139QKZ6</accession>
<name>A0A139QKZ6_STROR</name>
<reference evidence="1 2" key="1">
    <citation type="submission" date="2016-01" db="EMBL/GenBank/DDBJ databases">
        <title>Highly variable Streptococcus oralis are common among viridans streptococci isolated from primates.</title>
        <authorList>
            <person name="Denapaite D."/>
            <person name="Rieger M."/>
            <person name="Koendgen S."/>
            <person name="Brueckner R."/>
            <person name="Ochigava I."/>
            <person name="Kappeler P."/>
            <person name="Maetz-Rensing K."/>
            <person name="Leendertz F."/>
            <person name="Hakenbeck R."/>
        </authorList>
    </citation>
    <scope>NUCLEOTIDE SEQUENCE [LARGE SCALE GENOMIC DNA]</scope>
    <source>
        <strain evidence="1 2">DD24</strain>
    </source>
</reference>
<dbReference type="PATRIC" id="fig|1303.84.peg.2155"/>
<evidence type="ECO:0000313" key="1">
    <source>
        <dbReference type="EMBL" id="KXU03209.1"/>
    </source>
</evidence>
<dbReference type="Proteomes" id="UP000070353">
    <property type="component" value="Unassembled WGS sequence"/>
</dbReference>
<sequence>MSNNLEKYDILLTHAVIAKNTGHKLIVHTAAGQYIGEPYNPDSADYPDVSAITQAIKDLRVSEYDEKNPTAIFLVDVEVRTNSIGGPFKMPYVCLFLDQILGVSIGKFEKPTEK</sequence>
<dbReference type="EMBL" id="LQZB01000205">
    <property type="protein sequence ID" value="KXU03209.1"/>
    <property type="molecule type" value="Genomic_DNA"/>
</dbReference>
<proteinExistence type="predicted"/>
<dbReference type="OrthoDB" id="2234809at2"/>
<evidence type="ECO:0000313" key="2">
    <source>
        <dbReference type="Proteomes" id="UP000070353"/>
    </source>
</evidence>
<protein>
    <submittedName>
        <fullName evidence="1">Uncharacterized protein</fullName>
    </submittedName>
</protein>
<gene>
    <name evidence="1" type="ORF">SORDD24_01957</name>
</gene>
<dbReference type="AlphaFoldDB" id="A0A139QKZ6"/>